<dbReference type="RefSeq" id="WP_157526420.1">
    <property type="nucleotide sequence ID" value="NZ_CP066775.1"/>
</dbReference>
<dbReference type="InterPro" id="IPR005183">
    <property type="entry name" value="DUF305_CopM-like"/>
</dbReference>
<dbReference type="AlphaFoldDB" id="A0A6I4INY4"/>
<protein>
    <submittedName>
        <fullName evidence="2">DUF305 domain-containing protein</fullName>
    </submittedName>
</protein>
<feature type="compositionally biased region" description="Basic and acidic residues" evidence="1">
    <location>
        <begin position="211"/>
        <end position="221"/>
    </location>
</feature>
<feature type="region of interest" description="Disordered" evidence="1">
    <location>
        <begin position="199"/>
        <end position="221"/>
    </location>
</feature>
<dbReference type="Gene3D" id="1.20.1260.10">
    <property type="match status" value="2"/>
</dbReference>
<gene>
    <name evidence="2" type="ORF">GO620_003605</name>
</gene>
<evidence type="ECO:0000313" key="2">
    <source>
        <dbReference type="EMBL" id="QQL50552.1"/>
    </source>
</evidence>
<dbReference type="Pfam" id="PF03713">
    <property type="entry name" value="DUF305"/>
    <property type="match status" value="1"/>
</dbReference>
<sequence>MKTSIVMIPLFALGATGMNAEMAMNGRLMSSHYYPTTDVSMLAQMQGDPLMEAMNKMMKEMHAQQMKGNIDLDFATMLRIHHMGAIDMAKVEVQQGKDAVMKSLAQKIVDAQTKEVTELDQLIPTLQSGNKNYDPANKNSGAGKAMSDNMMAMMKTGNMSMSSIDHEFADMMTKHHKDGLIMAKSILANAKNGKLRSMAQKSIPEQTSDISKMEHWMQSHK</sequence>
<dbReference type="Proteomes" id="UP000429232">
    <property type="component" value="Chromosome"/>
</dbReference>
<name>A0A6I4INY4_9SPHI</name>
<keyword evidence="3" id="KW-1185">Reference proteome</keyword>
<dbReference type="PANTHER" id="PTHR36933:SF1">
    <property type="entry name" value="SLL0788 PROTEIN"/>
    <property type="match status" value="1"/>
</dbReference>
<feature type="compositionally biased region" description="Polar residues" evidence="1">
    <location>
        <begin position="199"/>
        <end position="210"/>
    </location>
</feature>
<dbReference type="EMBL" id="CP066775">
    <property type="protein sequence ID" value="QQL50552.1"/>
    <property type="molecule type" value="Genomic_DNA"/>
</dbReference>
<dbReference type="KEGG" id="mgik:GO620_003605"/>
<dbReference type="PANTHER" id="PTHR36933">
    <property type="entry name" value="SLL0788 PROTEIN"/>
    <property type="match status" value="1"/>
</dbReference>
<organism evidence="2 3">
    <name type="scientific">Mucilaginibacter ginkgonis</name>
    <dbReference type="NCBI Taxonomy" id="2682091"/>
    <lineage>
        <taxon>Bacteria</taxon>
        <taxon>Pseudomonadati</taxon>
        <taxon>Bacteroidota</taxon>
        <taxon>Sphingobacteriia</taxon>
        <taxon>Sphingobacteriales</taxon>
        <taxon>Sphingobacteriaceae</taxon>
        <taxon>Mucilaginibacter</taxon>
    </lineage>
</organism>
<accession>A0A6I4INY4</accession>
<proteinExistence type="predicted"/>
<reference evidence="2 3" key="1">
    <citation type="submission" date="2020-12" db="EMBL/GenBank/DDBJ databases">
        <title>HMF7856_wgs.fasta genome submission.</title>
        <authorList>
            <person name="Kang H."/>
            <person name="Kim H."/>
            <person name="Joh K."/>
        </authorList>
    </citation>
    <scope>NUCLEOTIDE SEQUENCE [LARGE SCALE GENOMIC DNA]</scope>
    <source>
        <strain evidence="2 3">HMF7856</strain>
    </source>
</reference>
<evidence type="ECO:0000313" key="3">
    <source>
        <dbReference type="Proteomes" id="UP000429232"/>
    </source>
</evidence>
<evidence type="ECO:0000256" key="1">
    <source>
        <dbReference type="SAM" id="MobiDB-lite"/>
    </source>
</evidence>
<dbReference type="InterPro" id="IPR012347">
    <property type="entry name" value="Ferritin-like"/>
</dbReference>